<feature type="region of interest" description="Disordered" evidence="1">
    <location>
        <begin position="144"/>
        <end position="221"/>
    </location>
</feature>
<accession>A0A9P6K9C6</accession>
<protein>
    <submittedName>
        <fullName evidence="2">Uncharacterized protein</fullName>
    </submittedName>
</protein>
<dbReference type="Proteomes" id="UP000780801">
    <property type="component" value="Unassembled WGS sequence"/>
</dbReference>
<feature type="compositionally biased region" description="Basic and acidic residues" evidence="1">
    <location>
        <begin position="84"/>
        <end position="98"/>
    </location>
</feature>
<comment type="caution">
    <text evidence="2">The sequence shown here is derived from an EMBL/GenBank/DDBJ whole genome shotgun (WGS) entry which is preliminary data.</text>
</comment>
<keyword evidence="3" id="KW-1185">Reference proteome</keyword>
<feature type="region of interest" description="Disordered" evidence="1">
    <location>
        <begin position="9"/>
        <end position="100"/>
    </location>
</feature>
<organism evidence="2 3">
    <name type="scientific">Lunasporangiospora selenospora</name>
    <dbReference type="NCBI Taxonomy" id="979761"/>
    <lineage>
        <taxon>Eukaryota</taxon>
        <taxon>Fungi</taxon>
        <taxon>Fungi incertae sedis</taxon>
        <taxon>Mucoromycota</taxon>
        <taxon>Mortierellomycotina</taxon>
        <taxon>Mortierellomycetes</taxon>
        <taxon>Mortierellales</taxon>
        <taxon>Mortierellaceae</taxon>
        <taxon>Lunasporangiospora</taxon>
    </lineage>
</organism>
<dbReference type="EMBL" id="JAABOA010006425">
    <property type="protein sequence ID" value="KAF9561663.1"/>
    <property type="molecule type" value="Genomic_DNA"/>
</dbReference>
<feature type="compositionally biased region" description="Pro residues" evidence="1">
    <location>
        <begin position="200"/>
        <end position="209"/>
    </location>
</feature>
<dbReference type="AlphaFoldDB" id="A0A9P6K9C6"/>
<dbReference type="OrthoDB" id="2388666at2759"/>
<reference evidence="2" key="1">
    <citation type="journal article" date="2020" name="Fungal Divers.">
        <title>Resolving the Mortierellaceae phylogeny through synthesis of multi-gene phylogenetics and phylogenomics.</title>
        <authorList>
            <person name="Vandepol N."/>
            <person name="Liber J."/>
            <person name="Desiro A."/>
            <person name="Na H."/>
            <person name="Kennedy M."/>
            <person name="Barry K."/>
            <person name="Grigoriev I.V."/>
            <person name="Miller A.N."/>
            <person name="O'Donnell K."/>
            <person name="Stajich J.E."/>
            <person name="Bonito G."/>
        </authorList>
    </citation>
    <scope>NUCLEOTIDE SEQUENCE</scope>
    <source>
        <strain evidence="2">KOD1015</strain>
    </source>
</reference>
<evidence type="ECO:0000313" key="3">
    <source>
        <dbReference type="Proteomes" id="UP000780801"/>
    </source>
</evidence>
<proteinExistence type="predicted"/>
<feature type="compositionally biased region" description="Basic and acidic residues" evidence="1">
    <location>
        <begin position="144"/>
        <end position="155"/>
    </location>
</feature>
<gene>
    <name evidence="2" type="ORF">BGW38_009001</name>
</gene>
<sequence length="221" mass="24381">MAGLFFQRYRARSRSNAINSHQSRSRTRHNQTTAPPHLPPPGGAGHLSSGDEELQRGDKAKLAKSFTIRKPPSVYVDDDQDLDQTGHPRYNSDGDARHHPYYGHAGPGGLVEYELSDTRGQQYEPTSVAERKRYVEQQHRKVMEEYEMYNPHKDMPPPSPYPPSHGTAAPSYTSGGVGGATSPPLNSSVLPSMGGRSPRVNPPGHPHSPSPFGRSQDDYPY</sequence>
<evidence type="ECO:0000256" key="1">
    <source>
        <dbReference type="SAM" id="MobiDB-lite"/>
    </source>
</evidence>
<name>A0A9P6K9C6_9FUNG</name>
<evidence type="ECO:0000313" key="2">
    <source>
        <dbReference type="EMBL" id="KAF9561663.1"/>
    </source>
</evidence>